<dbReference type="Pfam" id="PF04127">
    <property type="entry name" value="DFP"/>
    <property type="match status" value="1"/>
</dbReference>
<proteinExistence type="predicted"/>
<dbReference type="InterPro" id="IPR005252">
    <property type="entry name" value="CoaBC"/>
</dbReference>
<evidence type="ECO:0000313" key="2">
    <source>
        <dbReference type="EMBL" id="PCH63197.1"/>
    </source>
</evidence>
<dbReference type="InterPro" id="IPR007085">
    <property type="entry name" value="DNA/pantothenate-metab_flavo_C"/>
</dbReference>
<dbReference type="Gene3D" id="3.40.50.10300">
    <property type="entry name" value="CoaB-like"/>
    <property type="match status" value="1"/>
</dbReference>
<dbReference type="GO" id="GO:0015941">
    <property type="term" value="P:pantothenate catabolic process"/>
    <property type="evidence" value="ECO:0007669"/>
    <property type="project" value="InterPro"/>
</dbReference>
<comment type="caution">
    <text evidence="2">The sequence shown here is derived from an EMBL/GenBank/DDBJ whole genome shotgun (WGS) entry which is preliminary data.</text>
</comment>
<keyword evidence="2" id="KW-0436">Ligase</keyword>
<dbReference type="Proteomes" id="UP000218172">
    <property type="component" value="Unassembled WGS sequence"/>
</dbReference>
<dbReference type="AlphaFoldDB" id="A0A2A4MTV9"/>
<dbReference type="InterPro" id="IPR035929">
    <property type="entry name" value="CoaB-like_sf"/>
</dbReference>
<organism evidence="2 3">
    <name type="scientific">SAR86 cluster bacterium</name>
    <dbReference type="NCBI Taxonomy" id="2030880"/>
    <lineage>
        <taxon>Bacteria</taxon>
        <taxon>Pseudomonadati</taxon>
        <taxon>Pseudomonadota</taxon>
        <taxon>Gammaproteobacteria</taxon>
        <taxon>SAR86 cluster</taxon>
    </lineage>
</organism>
<evidence type="ECO:0000259" key="1">
    <source>
        <dbReference type="Pfam" id="PF04127"/>
    </source>
</evidence>
<accession>A0A2A4MTV9</accession>
<gene>
    <name evidence="2" type="primary">coaBC</name>
    <name evidence="2" type="ORF">COC19_01505</name>
</gene>
<dbReference type="EMBL" id="NVQR01000024">
    <property type="protein sequence ID" value="PCH63197.1"/>
    <property type="molecule type" value="Genomic_DNA"/>
</dbReference>
<dbReference type="SUPFAM" id="SSF102645">
    <property type="entry name" value="CoaB-like"/>
    <property type="match status" value="1"/>
</dbReference>
<evidence type="ECO:0000313" key="3">
    <source>
        <dbReference type="Proteomes" id="UP000218172"/>
    </source>
</evidence>
<sequence>MTAGPTREAIDPVRYISNHSSGKMGYAIAKAAQELGAQVTLISGPVSLTTPHNVNRIDVVSAAQMHQQTLSIASQHDIFIACAAVADYRPVAVESEKIKKHDQQMQITLIKNPDIISQIAALKQRPIVVGFAAETQQIVEHGRDKLQRKNLDILFANNATETFNSDDIQVTALTKHSEQEIGPANKASVARTMLQMIATYTAD</sequence>
<protein>
    <submittedName>
        <fullName evidence="2">Bifunctional phosphopantothenoylcysteine decarboxylase/phosphopantothenate--cysteine ligase CoaBC</fullName>
    </submittedName>
</protein>
<dbReference type="NCBIfam" id="TIGR00521">
    <property type="entry name" value="coaBC_dfp"/>
    <property type="match status" value="1"/>
</dbReference>
<name>A0A2A4MTV9_9GAMM</name>
<feature type="domain" description="DNA/pantothenate metabolism flavoprotein C-terminal" evidence="1">
    <location>
        <begin position="1"/>
        <end position="199"/>
    </location>
</feature>
<reference evidence="3" key="1">
    <citation type="submission" date="2017-08" db="EMBL/GenBank/DDBJ databases">
        <title>A dynamic microbial community with high functional redundancy inhabits the cold, oxic subseafloor aquifer.</title>
        <authorList>
            <person name="Tully B.J."/>
            <person name="Wheat C.G."/>
            <person name="Glazer B.T."/>
            <person name="Huber J.A."/>
        </authorList>
    </citation>
    <scope>NUCLEOTIDE SEQUENCE [LARGE SCALE GENOMIC DNA]</scope>
</reference>
<dbReference type="GO" id="GO:0015937">
    <property type="term" value="P:coenzyme A biosynthetic process"/>
    <property type="evidence" value="ECO:0007669"/>
    <property type="project" value="InterPro"/>
</dbReference>
<dbReference type="GO" id="GO:0004633">
    <property type="term" value="F:phosphopantothenoylcysteine decarboxylase activity"/>
    <property type="evidence" value="ECO:0007669"/>
    <property type="project" value="InterPro"/>
</dbReference>
<dbReference type="GO" id="GO:0004632">
    <property type="term" value="F:phosphopantothenate--cysteine ligase activity"/>
    <property type="evidence" value="ECO:0007669"/>
    <property type="project" value="InterPro"/>
</dbReference>
<dbReference type="GO" id="GO:0010181">
    <property type="term" value="F:FMN binding"/>
    <property type="evidence" value="ECO:0007669"/>
    <property type="project" value="InterPro"/>
</dbReference>